<dbReference type="RefSeq" id="WP_149283209.1">
    <property type="nucleotide sequence ID" value="NZ_CP038437.2"/>
</dbReference>
<proteinExistence type="predicted"/>
<protein>
    <submittedName>
        <fullName evidence="2">Lipocalin-like domain-containing protein</fullName>
    </submittedName>
</protein>
<sequence>MNSHHALEGMYCLRSVQMKEAGINREFTGFGENPSGFISFSREKMSAVLMADSKLRDPHSHEKSAMFDTAIAYGGSYSFDGERLSTLVETAWSQEWVGTRQERFVEWEDGLLVLSAIGIPVPWDPEVRVDAYLRWEKLP</sequence>
<evidence type="ECO:0000313" key="3">
    <source>
        <dbReference type="Proteomes" id="UP000324285"/>
    </source>
</evidence>
<keyword evidence="3" id="KW-1185">Reference proteome</keyword>
<dbReference type="InterPro" id="IPR024311">
    <property type="entry name" value="Lipocalin-like"/>
</dbReference>
<dbReference type="Proteomes" id="UP000324285">
    <property type="component" value="Chromosome"/>
</dbReference>
<dbReference type="KEGG" id="hbh:E4T21_02445"/>
<dbReference type="AlphaFoldDB" id="A0A5C1NA13"/>
<evidence type="ECO:0000313" key="2">
    <source>
        <dbReference type="EMBL" id="QEM80542.1"/>
    </source>
</evidence>
<name>A0A5C1NA13_9GAMM</name>
<gene>
    <name evidence="2" type="ORF">E4T21_02445</name>
</gene>
<dbReference type="Pfam" id="PF13924">
    <property type="entry name" value="Lipocalin_5"/>
    <property type="match status" value="1"/>
</dbReference>
<organism evidence="2 3">
    <name type="scientific">Halomonas binhaiensis</name>
    <dbReference type="NCBI Taxonomy" id="2562282"/>
    <lineage>
        <taxon>Bacteria</taxon>
        <taxon>Pseudomonadati</taxon>
        <taxon>Pseudomonadota</taxon>
        <taxon>Gammaproteobacteria</taxon>
        <taxon>Oceanospirillales</taxon>
        <taxon>Halomonadaceae</taxon>
        <taxon>Halomonas</taxon>
    </lineage>
</organism>
<feature type="domain" description="Lipocalin-like" evidence="1">
    <location>
        <begin position="9"/>
        <end position="137"/>
    </location>
</feature>
<dbReference type="OrthoDB" id="118834at2"/>
<evidence type="ECO:0000259" key="1">
    <source>
        <dbReference type="Pfam" id="PF13924"/>
    </source>
</evidence>
<accession>A0A5C1NA13</accession>
<dbReference type="EMBL" id="CP038437">
    <property type="protein sequence ID" value="QEM80542.1"/>
    <property type="molecule type" value="Genomic_DNA"/>
</dbReference>
<reference evidence="2" key="1">
    <citation type="submission" date="2021-02" db="EMBL/GenBank/DDBJ databases">
        <title>Strain Y2R2, a novel species of the genus Halomonas.</title>
        <authorList>
            <person name="Huang H."/>
        </authorList>
    </citation>
    <scope>NUCLEOTIDE SEQUENCE</scope>
    <source>
        <strain evidence="2">Y2R2</strain>
    </source>
</reference>